<feature type="transmembrane region" description="Helical" evidence="6">
    <location>
        <begin position="347"/>
        <end position="370"/>
    </location>
</feature>
<evidence type="ECO:0000313" key="8">
    <source>
        <dbReference type="EMBL" id="AMO24059.1"/>
    </source>
</evidence>
<dbReference type="PANTHER" id="PTHR43791">
    <property type="entry name" value="PERMEASE-RELATED"/>
    <property type="match status" value="1"/>
</dbReference>
<sequence length="440" mass="47609">MTLATSPTADVSVPTHALDGLYRRIAWRLLPLLFLCYVVNLIDRGNVGFAQLQMKDALGFSDAVYGLGAGILFVGYLLFELPSNILLKRWGARATLLRIMVLWGLVSVATMFVRTPEQFYVVRFMLGVFEAGFFPGVVYYLTFWFPQQRRARVVALFMMGAVASGLVSNPLSGWILSAMDGLGGWGGWQWMFLVEGLPAVLLGFLVYFTLPNTPADAQWLNADDRHLLNADLRAQTQAEAAPTGQVLRRMIASPVVWLLCLVGFCITFSAYFIGFWTPTLIRGLGVTDLRLVGLYAAVPSVFGAAAMYLWGRRSDTKNERQWHCMSAILVGAVGLLAIIWTSPRLEWTMAALTIAGAGLIAALPVYWALVTSRLEPMAAAVGIAFINSMANLSGAISPALTGAIKARTGSFDGGIVICVALLVLGALVVGLMAKPAASKT</sequence>
<gene>
    <name evidence="8" type="ORF">UC35_15890</name>
</gene>
<evidence type="ECO:0000256" key="5">
    <source>
        <dbReference type="ARBA" id="ARBA00023136"/>
    </source>
</evidence>
<dbReference type="Gene3D" id="1.20.1250.20">
    <property type="entry name" value="MFS general substrate transporter like domains"/>
    <property type="match status" value="2"/>
</dbReference>
<dbReference type="CDD" id="cd17319">
    <property type="entry name" value="MFS_ExuT_GudP_like"/>
    <property type="match status" value="1"/>
</dbReference>
<dbReference type="RefSeq" id="WP_061501364.1">
    <property type="nucleotide sequence ID" value="NZ_CP010951.1"/>
</dbReference>
<dbReference type="Pfam" id="PF07690">
    <property type="entry name" value="MFS_1"/>
    <property type="match status" value="1"/>
</dbReference>
<dbReference type="InterPro" id="IPR011701">
    <property type="entry name" value="MFS"/>
</dbReference>
<evidence type="ECO:0000256" key="4">
    <source>
        <dbReference type="ARBA" id="ARBA00022989"/>
    </source>
</evidence>
<dbReference type="InterPro" id="IPR020846">
    <property type="entry name" value="MFS_dom"/>
</dbReference>
<dbReference type="Proteomes" id="UP000070433">
    <property type="component" value="Chromosome"/>
</dbReference>
<protein>
    <recommendedName>
        <fullName evidence="7">Major facilitator superfamily (MFS) profile domain-containing protein</fullName>
    </recommendedName>
</protein>
<feature type="transmembrane region" description="Helical" evidence="6">
    <location>
        <begin position="25"/>
        <end position="43"/>
    </location>
</feature>
<dbReference type="GO" id="GO:0022857">
    <property type="term" value="F:transmembrane transporter activity"/>
    <property type="evidence" value="ECO:0007669"/>
    <property type="project" value="InterPro"/>
</dbReference>
<keyword evidence="5 6" id="KW-0472">Membrane</keyword>
<feature type="transmembrane region" description="Helical" evidence="6">
    <location>
        <begin position="255"/>
        <end position="277"/>
    </location>
</feature>
<accession>A0A127JW01</accession>
<dbReference type="PROSITE" id="PS50850">
    <property type="entry name" value="MFS"/>
    <property type="match status" value="1"/>
</dbReference>
<reference evidence="8 9" key="1">
    <citation type="journal article" date="2014" name="Int. J. Syst. Evol. Microbiol.">
        <title>Ramlibacter solisilvae sp. nov., isolated from forest soil, and emended description of the genus Ramlibacter.</title>
        <authorList>
            <person name="Lee H.J."/>
            <person name="Lee S.H."/>
            <person name="Lee S.S."/>
            <person name="Lee J.S."/>
            <person name="Kim Y."/>
            <person name="Kim S.C."/>
            <person name="Jeon C.O."/>
        </authorList>
    </citation>
    <scope>NUCLEOTIDE SEQUENCE [LARGE SCALE GENOMIC DNA]</scope>
    <source>
        <strain evidence="8 9">5-10</strain>
    </source>
</reference>
<evidence type="ECO:0000256" key="6">
    <source>
        <dbReference type="SAM" id="Phobius"/>
    </source>
</evidence>
<proteinExistence type="predicted"/>
<evidence type="ECO:0000256" key="3">
    <source>
        <dbReference type="ARBA" id="ARBA00022692"/>
    </source>
</evidence>
<feature type="transmembrane region" description="Helical" evidence="6">
    <location>
        <begin position="119"/>
        <end position="141"/>
    </location>
</feature>
<feature type="transmembrane region" description="Helical" evidence="6">
    <location>
        <begin position="63"/>
        <end position="83"/>
    </location>
</feature>
<dbReference type="FunFam" id="1.20.1250.20:FF:000018">
    <property type="entry name" value="MFS transporter permease"/>
    <property type="match status" value="1"/>
</dbReference>
<feature type="transmembrane region" description="Helical" evidence="6">
    <location>
        <begin position="377"/>
        <end position="401"/>
    </location>
</feature>
<feature type="domain" description="Major facilitator superfamily (MFS) profile" evidence="7">
    <location>
        <begin position="29"/>
        <end position="437"/>
    </location>
</feature>
<keyword evidence="3 6" id="KW-0812">Transmembrane</keyword>
<dbReference type="PANTHER" id="PTHR43791:SF36">
    <property type="entry name" value="TRANSPORTER, PUTATIVE (AFU_ORTHOLOGUE AFUA_6G08340)-RELATED"/>
    <property type="match status" value="1"/>
</dbReference>
<feature type="transmembrane region" description="Helical" evidence="6">
    <location>
        <begin position="95"/>
        <end position="113"/>
    </location>
</feature>
<evidence type="ECO:0000256" key="1">
    <source>
        <dbReference type="ARBA" id="ARBA00004141"/>
    </source>
</evidence>
<feature type="transmembrane region" description="Helical" evidence="6">
    <location>
        <begin position="322"/>
        <end position="341"/>
    </location>
</feature>
<evidence type="ECO:0000259" key="7">
    <source>
        <dbReference type="PROSITE" id="PS50850"/>
    </source>
</evidence>
<name>A0A127JW01_9BURK</name>
<dbReference type="OrthoDB" id="5441967at2"/>
<dbReference type="SUPFAM" id="SSF103473">
    <property type="entry name" value="MFS general substrate transporter"/>
    <property type="match status" value="1"/>
</dbReference>
<keyword evidence="2" id="KW-0813">Transport</keyword>
<feature type="transmembrane region" description="Helical" evidence="6">
    <location>
        <begin position="413"/>
        <end position="433"/>
    </location>
</feature>
<organism evidence="8 9">
    <name type="scientific">Ramlibacter tataouinensis</name>
    <dbReference type="NCBI Taxonomy" id="94132"/>
    <lineage>
        <taxon>Bacteria</taxon>
        <taxon>Pseudomonadati</taxon>
        <taxon>Pseudomonadota</taxon>
        <taxon>Betaproteobacteria</taxon>
        <taxon>Burkholderiales</taxon>
        <taxon>Comamonadaceae</taxon>
        <taxon>Ramlibacter</taxon>
    </lineage>
</organism>
<dbReference type="GO" id="GO:0016020">
    <property type="term" value="C:membrane"/>
    <property type="evidence" value="ECO:0007669"/>
    <property type="project" value="UniProtKB-SubCell"/>
</dbReference>
<dbReference type="AlphaFoldDB" id="A0A127JW01"/>
<evidence type="ECO:0000313" key="9">
    <source>
        <dbReference type="Proteomes" id="UP000070433"/>
    </source>
</evidence>
<dbReference type="InterPro" id="IPR036259">
    <property type="entry name" value="MFS_trans_sf"/>
</dbReference>
<feature type="transmembrane region" description="Helical" evidence="6">
    <location>
        <begin position="188"/>
        <end position="210"/>
    </location>
</feature>
<evidence type="ECO:0000256" key="2">
    <source>
        <dbReference type="ARBA" id="ARBA00022448"/>
    </source>
</evidence>
<keyword evidence="4 6" id="KW-1133">Transmembrane helix</keyword>
<feature type="transmembrane region" description="Helical" evidence="6">
    <location>
        <begin position="289"/>
        <end position="310"/>
    </location>
</feature>
<dbReference type="PATRIC" id="fig|94132.3.peg.3237"/>
<keyword evidence="9" id="KW-1185">Reference proteome</keyword>
<dbReference type="EMBL" id="CP010951">
    <property type="protein sequence ID" value="AMO24059.1"/>
    <property type="molecule type" value="Genomic_DNA"/>
</dbReference>
<comment type="subcellular location">
    <subcellularLocation>
        <location evidence="1">Membrane</location>
        <topology evidence="1">Multi-pass membrane protein</topology>
    </subcellularLocation>
</comment>
<feature type="transmembrane region" description="Helical" evidence="6">
    <location>
        <begin position="153"/>
        <end position="176"/>
    </location>
</feature>